<evidence type="ECO:0000313" key="8">
    <source>
        <dbReference type="EMBL" id="CAE7844525.1"/>
    </source>
</evidence>
<protein>
    <submittedName>
        <fullName evidence="8">NRT2.5 protein</fullName>
    </submittedName>
</protein>
<feature type="transmembrane region" description="Helical" evidence="7">
    <location>
        <begin position="268"/>
        <end position="291"/>
    </location>
</feature>
<evidence type="ECO:0000313" key="9">
    <source>
        <dbReference type="Proteomes" id="UP000601435"/>
    </source>
</evidence>
<evidence type="ECO:0000256" key="4">
    <source>
        <dbReference type="ARBA" id="ARBA00022989"/>
    </source>
</evidence>
<feature type="transmembrane region" description="Helical" evidence="7">
    <location>
        <begin position="236"/>
        <end position="256"/>
    </location>
</feature>
<feature type="transmembrane region" description="Helical" evidence="7">
    <location>
        <begin position="144"/>
        <end position="163"/>
    </location>
</feature>
<comment type="caution">
    <text evidence="8">The sequence shown here is derived from an EMBL/GenBank/DDBJ whole genome shotgun (WGS) entry which is preliminary data.</text>
</comment>
<dbReference type="InterPro" id="IPR044772">
    <property type="entry name" value="NO3_transporter"/>
</dbReference>
<evidence type="ECO:0000256" key="2">
    <source>
        <dbReference type="ARBA" id="ARBA00008432"/>
    </source>
</evidence>
<evidence type="ECO:0000256" key="6">
    <source>
        <dbReference type="SAM" id="MobiDB-lite"/>
    </source>
</evidence>
<evidence type="ECO:0000256" key="5">
    <source>
        <dbReference type="ARBA" id="ARBA00023136"/>
    </source>
</evidence>
<dbReference type="Gene3D" id="1.20.1250.20">
    <property type="entry name" value="MFS general substrate transporter like domains"/>
    <property type="match status" value="2"/>
</dbReference>
<keyword evidence="4 7" id="KW-1133">Transmembrane helix</keyword>
<feature type="transmembrane region" description="Helical" evidence="7">
    <location>
        <begin position="423"/>
        <end position="448"/>
    </location>
</feature>
<dbReference type="GO" id="GO:0015112">
    <property type="term" value="F:nitrate transmembrane transporter activity"/>
    <property type="evidence" value="ECO:0007669"/>
    <property type="project" value="InterPro"/>
</dbReference>
<dbReference type="PANTHER" id="PTHR23515">
    <property type="entry name" value="HIGH-AFFINITY NITRATE TRANSPORTER 2.3"/>
    <property type="match status" value="1"/>
</dbReference>
<dbReference type="AlphaFoldDB" id="A0A812ZX88"/>
<feature type="transmembrane region" description="Helical" evidence="7">
    <location>
        <begin position="34"/>
        <end position="52"/>
    </location>
</feature>
<keyword evidence="5 7" id="KW-0472">Membrane</keyword>
<dbReference type="SUPFAM" id="SSF81606">
    <property type="entry name" value="PP2C-like"/>
    <property type="match status" value="1"/>
</dbReference>
<keyword evidence="3 7" id="KW-0812">Transmembrane</keyword>
<evidence type="ECO:0000256" key="3">
    <source>
        <dbReference type="ARBA" id="ARBA00022692"/>
    </source>
</evidence>
<keyword evidence="9" id="KW-1185">Reference proteome</keyword>
<accession>A0A812ZX88</accession>
<proteinExistence type="inferred from homology"/>
<evidence type="ECO:0000256" key="7">
    <source>
        <dbReference type="SAM" id="Phobius"/>
    </source>
</evidence>
<dbReference type="Pfam" id="PF07690">
    <property type="entry name" value="MFS_1"/>
    <property type="match status" value="1"/>
</dbReference>
<organism evidence="8 9">
    <name type="scientific">Symbiodinium necroappetens</name>
    <dbReference type="NCBI Taxonomy" id="1628268"/>
    <lineage>
        <taxon>Eukaryota</taxon>
        <taxon>Sar</taxon>
        <taxon>Alveolata</taxon>
        <taxon>Dinophyceae</taxon>
        <taxon>Suessiales</taxon>
        <taxon>Symbiodiniaceae</taxon>
        <taxon>Symbiodinium</taxon>
    </lineage>
</organism>
<sequence>MAEYKLAVDSSKKATELPLLRVCGTVQQNPHMRAFWASTISFFLAFLGWFALAPLGLEVATSMGTCENQLFPPTDFPTRPAYLKFKNLKSGLSYCQYGVLKEDGKLIDCKDVPADAVSAEEKEKYRPQVLAKCVCTPGTECKSVIANAGVASVASTIFVRIALGTLLERFGPVNVQCGLMSFGAFWVAMAAAITAPWNYTLIRFFIGCAGATFVTNQFWCSLMFAPNVVGTANATAAGWGNLGGGVTQIFMMSVLFNPMVASGMEPNVAWRVSMVVPAVMFVLCAICMKLMCWDMPTARNYDPTVTGKTQKPSMWDYVEVLRDVRVVVMIFQYSACFGTELAMNNQLATHFRTYFQMDAGDASALAGAFGLMNLFARSLGGISSDICFKYFGFRGRIWAQFLALFFEAIFLFSFGKVDNSQPWYVALAVLVCFSLFVQMAEGTSYGIVPFMNRKQLAVVSALVGAGGNLGAADSERLIMSLSSQMRIAGFCFYKPIQDALLPFQVHAGYVMFWALLSPCYYWSEMGGMFHGPAQSVEKGKTSGDYESHTESEAMRRECHVRTADPFTGAEFVALNLAKDLGTSFQGREQGGRRGAKAAMLAGFQRTQHGFLQYAQRLSDNSAKLWLSAETSACCVLVFGPDKNSMAAAVLGDAGAGGRGLVVARDGQITSRLGAAGPSGEEKPAQDSLKVFEHGLKGPSINFPSMPGARGPAPKGFGTHAYSEKGGSAAGLAVTLDVCQLDWANDALIILASESFWAIADEEKAAKSALAAVVAHQSPEQALMQDVQAARRGAKADDLAITVLRFTWVDLTDGGKASDEVIPRPAKRRRKNPKARVVQEVDDIFAQPGDGEGQEVSEEDEEEEEDDSEEEARGAATSTECMNVGSGGEPEEADPQPAAEDGASHVDAAPAPEVTHDAMDDIFSEFCTEIEKLH</sequence>
<comment type="similarity">
    <text evidence="2">Belongs to the major facilitator superfamily. Nitrate/nitrite porter (TC 2.A.1.8) family.</text>
</comment>
<dbReference type="SUPFAM" id="SSF103473">
    <property type="entry name" value="MFS general substrate transporter"/>
    <property type="match status" value="1"/>
</dbReference>
<dbReference type="InterPro" id="IPR036457">
    <property type="entry name" value="PPM-type-like_dom_sf"/>
</dbReference>
<evidence type="ECO:0000256" key="1">
    <source>
        <dbReference type="ARBA" id="ARBA00004141"/>
    </source>
</evidence>
<comment type="subcellular location">
    <subcellularLocation>
        <location evidence="1">Membrane</location>
        <topology evidence="1">Multi-pass membrane protein</topology>
    </subcellularLocation>
</comment>
<dbReference type="OrthoDB" id="431051at2759"/>
<feature type="compositionally biased region" description="Acidic residues" evidence="6">
    <location>
        <begin position="851"/>
        <end position="869"/>
    </location>
</feature>
<dbReference type="CDD" id="cd17341">
    <property type="entry name" value="MFS_NRT2_like"/>
    <property type="match status" value="1"/>
</dbReference>
<dbReference type="Gene3D" id="3.60.40.10">
    <property type="entry name" value="PPM-type phosphatase domain"/>
    <property type="match status" value="1"/>
</dbReference>
<dbReference type="GO" id="GO:0016020">
    <property type="term" value="C:membrane"/>
    <property type="evidence" value="ECO:0007669"/>
    <property type="project" value="UniProtKB-SubCell"/>
</dbReference>
<feature type="region of interest" description="Disordered" evidence="6">
    <location>
        <begin position="814"/>
        <end position="916"/>
    </location>
</feature>
<feature type="transmembrane region" description="Helical" evidence="7">
    <location>
        <begin position="175"/>
        <end position="195"/>
    </location>
</feature>
<feature type="compositionally biased region" description="Basic residues" evidence="6">
    <location>
        <begin position="824"/>
        <end position="833"/>
    </location>
</feature>
<name>A0A812ZX88_9DINO</name>
<feature type="transmembrane region" description="Helical" evidence="7">
    <location>
        <begin position="397"/>
        <end position="417"/>
    </location>
</feature>
<dbReference type="Proteomes" id="UP000601435">
    <property type="component" value="Unassembled WGS sequence"/>
</dbReference>
<dbReference type="InterPro" id="IPR011701">
    <property type="entry name" value="MFS"/>
</dbReference>
<gene>
    <name evidence="8" type="primary">NRT2.5</name>
    <name evidence="8" type="ORF">SNEC2469_LOCUS25884</name>
</gene>
<dbReference type="EMBL" id="CAJNJA010051697">
    <property type="protein sequence ID" value="CAE7844525.1"/>
    <property type="molecule type" value="Genomic_DNA"/>
</dbReference>
<feature type="transmembrane region" description="Helical" evidence="7">
    <location>
        <begin position="201"/>
        <end position="224"/>
    </location>
</feature>
<reference evidence="8" key="1">
    <citation type="submission" date="2021-02" db="EMBL/GenBank/DDBJ databases">
        <authorList>
            <person name="Dougan E. K."/>
            <person name="Rhodes N."/>
            <person name="Thang M."/>
            <person name="Chan C."/>
        </authorList>
    </citation>
    <scope>NUCLEOTIDE SEQUENCE</scope>
</reference>
<dbReference type="InterPro" id="IPR036259">
    <property type="entry name" value="MFS_trans_sf"/>
</dbReference>